<sequence>MNIHEYQGKSVLKKYGVRIQEGLVADTPDKAVEVARELSQQTGTKWYVVKSQIHAGGRGKGRIVGTEQRGVALAKSVEDVRTISKNILGKVLVTHQTGADGKRVNKVLIAEDVYYPGPSEPKEYYLSILLDRARNCNVIMASTEGGMDIEEVAEHTPEKIMKEWIDPKVGLQPFQARKVAFALGLEGDAFKEMVKFITSLYKAYVESDSSMFEINPVLKTSDNKILAVDAKVDLDDNALYRHPELAEMRDTNEEDPLEVEAGANNLNYVKLDGNVGCMVNGAGLAMATMDLIKLSGGEPANFLDVGGGANARTVEAGFRIILKDPNVKAILINIFGGIVRCDRVAAGVVEAYKAIGEIPVPIIVRLQGTNAEEGARIINESGLKVYSAIEFKEAAAKVSEVLADLGL</sequence>
<dbReference type="InterPro" id="IPR016102">
    <property type="entry name" value="Succinyl-CoA_synth-like"/>
</dbReference>
<reference evidence="10 11" key="1">
    <citation type="submission" date="2019-05" db="EMBL/GenBank/DDBJ databases">
        <authorList>
            <person name="Qu J.-H."/>
        </authorList>
    </citation>
    <scope>NUCLEOTIDE SEQUENCE [LARGE SCALE GENOMIC DNA]</scope>
    <source>
        <strain evidence="10 11">Z12</strain>
    </source>
</reference>
<feature type="domain" description="ATP-citrate synthase/succinyl-CoA ligase C-terminal" evidence="8">
    <location>
        <begin position="278"/>
        <end position="398"/>
    </location>
</feature>
<dbReference type="GO" id="GO:0042709">
    <property type="term" value="C:succinate-CoA ligase complex"/>
    <property type="evidence" value="ECO:0007669"/>
    <property type="project" value="UniProtKB-ARBA"/>
</dbReference>
<evidence type="ECO:0000259" key="9">
    <source>
        <dbReference type="Pfam" id="PF08442"/>
    </source>
</evidence>
<dbReference type="GO" id="GO:0006104">
    <property type="term" value="P:succinyl-CoA metabolic process"/>
    <property type="evidence" value="ECO:0007669"/>
    <property type="project" value="TreeGrafter"/>
</dbReference>
<feature type="binding site" evidence="7">
    <location>
        <position position="229"/>
    </location>
    <ligand>
        <name>Mg(2+)</name>
        <dbReference type="ChEBI" id="CHEBI:18420"/>
    </ligand>
</feature>
<feature type="binding site" evidence="7">
    <location>
        <position position="123"/>
    </location>
    <ligand>
        <name>ATP</name>
        <dbReference type="ChEBI" id="CHEBI:30616"/>
    </ligand>
</feature>
<comment type="similarity">
    <text evidence="1 7">Belongs to the succinate/malate CoA ligase beta subunit family.</text>
</comment>
<keyword evidence="7" id="KW-0067">ATP-binding</keyword>
<name>A0A5R9KEM8_9BACT</name>
<keyword evidence="6 7" id="KW-0460">Magnesium</keyword>
<protein>
    <recommendedName>
        <fullName evidence="7">Succinate--CoA ligase [ADP-forming] subunit beta</fullName>
        <ecNumber evidence="7">6.2.1.5</ecNumber>
    </recommendedName>
    <alternativeName>
        <fullName evidence="7">Succinyl-CoA synthetase subunit beta</fullName>
        <shortName evidence="7">SCS-beta</shortName>
    </alternativeName>
</protein>
<keyword evidence="11" id="KW-1185">Reference proteome</keyword>
<dbReference type="GO" id="GO:0004775">
    <property type="term" value="F:succinate-CoA ligase (ADP-forming) activity"/>
    <property type="evidence" value="ECO:0007669"/>
    <property type="project" value="UniProtKB-UniRule"/>
</dbReference>
<evidence type="ECO:0000259" key="8">
    <source>
        <dbReference type="Pfam" id="PF00549"/>
    </source>
</evidence>
<feature type="binding site" evidence="7">
    <location>
        <position position="113"/>
    </location>
    <ligand>
        <name>ATP</name>
        <dbReference type="ChEBI" id="CHEBI:30616"/>
    </ligand>
</feature>
<comment type="caution">
    <text evidence="7">Lacks conserved residue(s) required for the propagation of feature annotation.</text>
</comment>
<evidence type="ECO:0000256" key="4">
    <source>
        <dbReference type="ARBA" id="ARBA00022723"/>
    </source>
</evidence>
<keyword evidence="2 7" id="KW-0816">Tricarboxylic acid cycle</keyword>
<evidence type="ECO:0000313" key="10">
    <source>
        <dbReference type="EMBL" id="TLU94527.1"/>
    </source>
</evidence>
<dbReference type="OrthoDB" id="9802602at2"/>
<keyword evidence="3 7" id="KW-0436">Ligase</keyword>
<dbReference type="HAMAP" id="MF_00558">
    <property type="entry name" value="Succ_CoA_beta"/>
    <property type="match status" value="1"/>
</dbReference>
<feature type="binding site" evidence="7">
    <location>
        <begin position="57"/>
        <end position="59"/>
    </location>
    <ligand>
        <name>ATP</name>
        <dbReference type="ChEBI" id="CHEBI:30616"/>
    </ligand>
</feature>
<comment type="pathway">
    <text evidence="7">Carbohydrate metabolism; tricarboxylic acid cycle; succinate from succinyl-CoA (ligase route): step 1/1.</text>
</comment>
<dbReference type="Gene3D" id="3.30.1490.20">
    <property type="entry name" value="ATP-grasp fold, A domain"/>
    <property type="match status" value="1"/>
</dbReference>
<dbReference type="GO" id="GO:0004776">
    <property type="term" value="F:succinate-CoA ligase (GDP-forming) activity"/>
    <property type="evidence" value="ECO:0007669"/>
    <property type="project" value="RHEA"/>
</dbReference>
<dbReference type="EC" id="6.2.1.5" evidence="7"/>
<comment type="subunit">
    <text evidence="7">Heterotetramer of two alpha and two beta subunits.</text>
</comment>
<gene>
    <name evidence="7 10" type="primary">sucC</name>
    <name evidence="10" type="ORF">FEM55_09845</name>
</gene>
<dbReference type="Gene3D" id="3.30.470.20">
    <property type="entry name" value="ATP-grasp fold, B domain"/>
    <property type="match status" value="1"/>
</dbReference>
<comment type="catalytic activity">
    <reaction evidence="7">
        <text>succinate + ATP + CoA = succinyl-CoA + ADP + phosphate</text>
        <dbReference type="Rhea" id="RHEA:17661"/>
        <dbReference type="ChEBI" id="CHEBI:30031"/>
        <dbReference type="ChEBI" id="CHEBI:30616"/>
        <dbReference type="ChEBI" id="CHEBI:43474"/>
        <dbReference type="ChEBI" id="CHEBI:57287"/>
        <dbReference type="ChEBI" id="CHEBI:57292"/>
        <dbReference type="ChEBI" id="CHEBI:456216"/>
        <dbReference type="EC" id="6.2.1.5"/>
    </reaction>
</comment>
<feature type="domain" description="ATP-grasp fold succinyl-CoA synthetase-type" evidence="9">
    <location>
        <begin position="2"/>
        <end position="217"/>
    </location>
</feature>
<comment type="cofactor">
    <cofactor evidence="7">
        <name>Mg(2+)</name>
        <dbReference type="ChEBI" id="CHEBI:18420"/>
    </cofactor>
    <text evidence="7">Binds 1 Mg(2+) ion per subunit.</text>
</comment>
<dbReference type="InterPro" id="IPR017866">
    <property type="entry name" value="Succ-CoA_synthase_bsu_CS"/>
</dbReference>
<dbReference type="GO" id="GO:0005524">
    <property type="term" value="F:ATP binding"/>
    <property type="evidence" value="ECO:0007669"/>
    <property type="project" value="UniProtKB-UniRule"/>
</dbReference>
<dbReference type="UniPathway" id="UPA00223">
    <property type="reaction ID" value="UER00999"/>
</dbReference>
<dbReference type="FunFam" id="3.40.50.261:FF:000001">
    <property type="entry name" value="Succinate--CoA ligase [ADP-forming] subunit beta"/>
    <property type="match status" value="1"/>
</dbReference>
<comment type="caution">
    <text evidence="10">The sequence shown here is derived from an EMBL/GenBank/DDBJ whole genome shotgun (WGS) entry which is preliminary data.</text>
</comment>
<dbReference type="GO" id="GO:0000287">
    <property type="term" value="F:magnesium ion binding"/>
    <property type="evidence" value="ECO:0007669"/>
    <property type="project" value="UniProtKB-UniRule"/>
</dbReference>
<evidence type="ECO:0000256" key="2">
    <source>
        <dbReference type="ARBA" id="ARBA00022532"/>
    </source>
</evidence>
<dbReference type="InterPro" id="IPR005809">
    <property type="entry name" value="Succ_CoA_ligase-like_bsu"/>
</dbReference>
<dbReference type="PANTHER" id="PTHR11815">
    <property type="entry name" value="SUCCINYL-COA SYNTHETASE BETA CHAIN"/>
    <property type="match status" value="1"/>
</dbReference>
<accession>A0A5R9KEM8</accession>
<feature type="binding site" evidence="7">
    <location>
        <position position="280"/>
    </location>
    <ligand>
        <name>substrate</name>
        <note>ligand shared with subunit alpha</note>
    </ligand>
</feature>
<dbReference type="RefSeq" id="WP_138281155.1">
    <property type="nucleotide sequence ID" value="NZ_BMGE01000002.1"/>
</dbReference>
<dbReference type="PANTHER" id="PTHR11815:SF10">
    <property type="entry name" value="SUCCINATE--COA LIGASE [GDP-FORMING] SUBUNIT BETA, MITOCHONDRIAL"/>
    <property type="match status" value="1"/>
</dbReference>
<keyword evidence="5 7" id="KW-0547">Nucleotide-binding</keyword>
<keyword evidence="4 7" id="KW-0479">Metal-binding</keyword>
<evidence type="ECO:0000313" key="11">
    <source>
        <dbReference type="Proteomes" id="UP000309788"/>
    </source>
</evidence>
<dbReference type="FunFam" id="3.30.470.20:FF:000002">
    <property type="entry name" value="Succinate--CoA ligase [ADP-forming] subunit beta"/>
    <property type="match status" value="1"/>
</dbReference>
<evidence type="ECO:0000256" key="6">
    <source>
        <dbReference type="ARBA" id="ARBA00022842"/>
    </source>
</evidence>
<dbReference type="PIRSF" id="PIRSF001554">
    <property type="entry name" value="SucCS_beta"/>
    <property type="match status" value="1"/>
</dbReference>
<dbReference type="EMBL" id="VCEI01000021">
    <property type="protein sequence ID" value="TLU94527.1"/>
    <property type="molecule type" value="Genomic_DNA"/>
</dbReference>
<dbReference type="NCBIfam" id="TIGR01016">
    <property type="entry name" value="sucCoAbeta"/>
    <property type="match status" value="1"/>
</dbReference>
<dbReference type="GO" id="GO:0005829">
    <property type="term" value="C:cytosol"/>
    <property type="evidence" value="ECO:0007669"/>
    <property type="project" value="TreeGrafter"/>
</dbReference>
<dbReference type="AlphaFoldDB" id="A0A5R9KEM8"/>
<evidence type="ECO:0000256" key="3">
    <source>
        <dbReference type="ARBA" id="ARBA00022598"/>
    </source>
</evidence>
<feature type="binding site" evidence="7">
    <location>
        <position position="215"/>
    </location>
    <ligand>
        <name>Mg(2+)</name>
        <dbReference type="ChEBI" id="CHEBI:18420"/>
    </ligand>
</feature>
<dbReference type="Proteomes" id="UP000309788">
    <property type="component" value="Unassembled WGS sequence"/>
</dbReference>
<dbReference type="GO" id="GO:0006099">
    <property type="term" value="P:tricarboxylic acid cycle"/>
    <property type="evidence" value="ECO:0007669"/>
    <property type="project" value="UniProtKB-UniRule"/>
</dbReference>
<dbReference type="Pfam" id="PF00549">
    <property type="entry name" value="Ligase_CoA"/>
    <property type="match status" value="1"/>
</dbReference>
<dbReference type="InterPro" id="IPR013650">
    <property type="entry name" value="ATP-grasp_succ-CoA_synth-type"/>
</dbReference>
<organism evidence="10 11">
    <name type="scientific">Dyadobacter sediminis</name>
    <dbReference type="NCBI Taxonomy" id="1493691"/>
    <lineage>
        <taxon>Bacteria</taxon>
        <taxon>Pseudomonadati</taxon>
        <taxon>Bacteroidota</taxon>
        <taxon>Cytophagia</taxon>
        <taxon>Cytophagales</taxon>
        <taxon>Spirosomataceae</taxon>
        <taxon>Dyadobacter</taxon>
    </lineage>
</organism>
<proteinExistence type="inferred from homology"/>
<evidence type="ECO:0000256" key="1">
    <source>
        <dbReference type="ARBA" id="ARBA00009182"/>
    </source>
</evidence>
<dbReference type="NCBIfam" id="NF001913">
    <property type="entry name" value="PRK00696.1"/>
    <property type="match status" value="1"/>
</dbReference>
<dbReference type="Gene3D" id="3.40.50.261">
    <property type="entry name" value="Succinyl-CoA synthetase domains"/>
    <property type="match status" value="1"/>
</dbReference>
<dbReference type="Pfam" id="PF08442">
    <property type="entry name" value="ATP-grasp_2"/>
    <property type="match status" value="1"/>
</dbReference>
<dbReference type="InterPro" id="IPR005811">
    <property type="entry name" value="SUCC_ACL_C"/>
</dbReference>
<evidence type="ECO:0000256" key="7">
    <source>
        <dbReference type="HAMAP-Rule" id="MF_00558"/>
    </source>
</evidence>
<comment type="function">
    <text evidence="7">Succinyl-CoA synthetase functions in the citric acid cycle (TCA), coupling the hydrolysis of succinyl-CoA to the synthesis of either ATP or GTP and thus represents the only step of substrate-level phosphorylation in the TCA. The beta subunit provides nucleotide specificity of the enzyme and binds the substrate succinate, while the binding sites for coenzyme A and phosphate are found in the alpha subunit.</text>
</comment>
<dbReference type="SUPFAM" id="SSF56059">
    <property type="entry name" value="Glutathione synthetase ATP-binding domain-like"/>
    <property type="match status" value="1"/>
</dbReference>
<evidence type="ECO:0000256" key="5">
    <source>
        <dbReference type="ARBA" id="ARBA00022741"/>
    </source>
</evidence>
<feature type="binding site" evidence="7">
    <location>
        <position position="50"/>
    </location>
    <ligand>
        <name>ATP</name>
        <dbReference type="ChEBI" id="CHEBI:30616"/>
    </ligand>
</feature>
<comment type="catalytic activity">
    <reaction evidence="7">
        <text>GTP + succinate + CoA = succinyl-CoA + GDP + phosphate</text>
        <dbReference type="Rhea" id="RHEA:22120"/>
        <dbReference type="ChEBI" id="CHEBI:30031"/>
        <dbReference type="ChEBI" id="CHEBI:37565"/>
        <dbReference type="ChEBI" id="CHEBI:43474"/>
        <dbReference type="ChEBI" id="CHEBI:57287"/>
        <dbReference type="ChEBI" id="CHEBI:57292"/>
        <dbReference type="ChEBI" id="CHEBI:58189"/>
    </reaction>
</comment>
<feature type="binding site" evidence="7">
    <location>
        <begin position="337"/>
        <end position="339"/>
    </location>
    <ligand>
        <name>substrate</name>
        <note>ligand shared with subunit alpha</note>
    </ligand>
</feature>
<dbReference type="InterPro" id="IPR013815">
    <property type="entry name" value="ATP_grasp_subdomain_1"/>
</dbReference>
<dbReference type="PROSITE" id="PS01217">
    <property type="entry name" value="SUCCINYL_COA_LIG_3"/>
    <property type="match status" value="1"/>
</dbReference>
<dbReference type="SUPFAM" id="SSF52210">
    <property type="entry name" value="Succinyl-CoA synthetase domains"/>
    <property type="match status" value="1"/>
</dbReference>
<dbReference type="FunFam" id="3.30.1490.20:FF:000002">
    <property type="entry name" value="Succinate--CoA ligase [ADP-forming] subunit beta"/>
    <property type="match status" value="1"/>
</dbReference>